<comment type="caution">
    <text evidence="4">The sequence shown here is derived from an EMBL/GenBank/DDBJ whole genome shotgun (WGS) entry which is preliminary data.</text>
</comment>
<evidence type="ECO:0000313" key="5">
    <source>
        <dbReference type="Proteomes" id="UP000712673"/>
    </source>
</evidence>
<dbReference type="InterPro" id="IPR017850">
    <property type="entry name" value="Alkaline_phosphatase_core_sf"/>
</dbReference>
<evidence type="ECO:0000256" key="2">
    <source>
        <dbReference type="ARBA" id="ARBA00022801"/>
    </source>
</evidence>
<evidence type="ECO:0000256" key="1">
    <source>
        <dbReference type="ARBA" id="ARBA00022723"/>
    </source>
</evidence>
<name>A0A937VY87_UNCTE</name>
<dbReference type="GO" id="GO:0046872">
    <property type="term" value="F:metal ion binding"/>
    <property type="evidence" value="ECO:0007669"/>
    <property type="project" value="UniProtKB-KW"/>
</dbReference>
<reference evidence="4" key="1">
    <citation type="submission" date="2019-03" db="EMBL/GenBank/DDBJ databases">
        <title>Lake Tanganyika Metagenome-Assembled Genomes (MAGs).</title>
        <authorList>
            <person name="Tran P."/>
        </authorList>
    </citation>
    <scope>NUCLEOTIDE SEQUENCE</scope>
    <source>
        <strain evidence="4">K_DeepCast_65m_m2_066</strain>
    </source>
</reference>
<dbReference type="InterPro" id="IPR000917">
    <property type="entry name" value="Sulfatase_N"/>
</dbReference>
<dbReference type="Pfam" id="PF00884">
    <property type="entry name" value="Sulfatase"/>
    <property type="match status" value="1"/>
</dbReference>
<feature type="domain" description="Sulfatase N-terminal" evidence="3">
    <location>
        <begin position="5"/>
        <end position="401"/>
    </location>
</feature>
<dbReference type="PANTHER" id="PTHR45953">
    <property type="entry name" value="IDURONATE 2-SULFATASE"/>
    <property type="match status" value="1"/>
</dbReference>
<dbReference type="SUPFAM" id="SSF53649">
    <property type="entry name" value="Alkaline phosphatase-like"/>
    <property type="match status" value="1"/>
</dbReference>
<proteinExistence type="predicted"/>
<dbReference type="Proteomes" id="UP000712673">
    <property type="component" value="Unassembled WGS sequence"/>
</dbReference>
<evidence type="ECO:0000259" key="3">
    <source>
        <dbReference type="Pfam" id="PF00884"/>
    </source>
</evidence>
<dbReference type="AlphaFoldDB" id="A0A937VY87"/>
<gene>
    <name evidence="4" type="ORF">FJZ47_02920</name>
</gene>
<dbReference type="Gene3D" id="3.40.720.10">
    <property type="entry name" value="Alkaline Phosphatase, subunit A"/>
    <property type="match status" value="1"/>
</dbReference>
<sequence length="512" mass="57387">MATRPNILLITSDQQRADCFGFENRHIRTPHVDLLASQGTRFAACVTPNLVCQPSRASMLTGLLPLSHGVWDNGVDLNPQVGAAGFAGTLAAHGYQTAFIGKAHFSTKSTFQPTGTPECRFSGAQYGPDWHGPYMGFQSAELVSLGHLHRTRPIERPPTGHYERWMLSRLPDEGAYTMWGQSLGPDVGAAQTWYSALPAAWHSSAWIAERVIAYLTTRDRSQPFCLWASFPDPHHPFDCPEPWSRQYDPKDMVLPKHRVRDLDRRPWWHRAVLEGAPQLSDPIMVKFRTEGSRMADQTDEQLAYMTANYYGMISQIDHNVGRMVEALDSLGDRQDTLIIYTTDHGELLGNHGLYLKHPIPYEDLLRVGLVMQGPGIQGGQVVHEPVSTLDLAATFYDYAGVAHPDAVQSRSLRSLLAGEERTRDVAYSEWHVHPSRCGVGLQLRTVRTRTHKGTFELVSGAGELYDLVHDPEEMVNRFDDPDYRTVRRELEDMMRARPGTVLAQLPEPVGMA</sequence>
<keyword evidence="2" id="KW-0378">Hydrolase</keyword>
<accession>A0A937VY87</accession>
<evidence type="ECO:0000313" key="4">
    <source>
        <dbReference type="EMBL" id="MBM3222743.1"/>
    </source>
</evidence>
<dbReference type="PANTHER" id="PTHR45953:SF1">
    <property type="entry name" value="IDURONATE 2-SULFATASE"/>
    <property type="match status" value="1"/>
</dbReference>
<dbReference type="EMBL" id="VGLS01000049">
    <property type="protein sequence ID" value="MBM3222743.1"/>
    <property type="molecule type" value="Genomic_DNA"/>
</dbReference>
<protein>
    <submittedName>
        <fullName evidence="4">DUF4976 domain-containing protein</fullName>
    </submittedName>
</protein>
<dbReference type="GO" id="GO:0005737">
    <property type="term" value="C:cytoplasm"/>
    <property type="evidence" value="ECO:0007669"/>
    <property type="project" value="TreeGrafter"/>
</dbReference>
<dbReference type="GO" id="GO:0008484">
    <property type="term" value="F:sulfuric ester hydrolase activity"/>
    <property type="evidence" value="ECO:0007669"/>
    <property type="project" value="TreeGrafter"/>
</dbReference>
<keyword evidence="1" id="KW-0479">Metal-binding</keyword>
<organism evidence="4 5">
    <name type="scientific">Tectimicrobiota bacterium</name>
    <dbReference type="NCBI Taxonomy" id="2528274"/>
    <lineage>
        <taxon>Bacteria</taxon>
        <taxon>Pseudomonadati</taxon>
        <taxon>Nitrospinota/Tectimicrobiota group</taxon>
        <taxon>Candidatus Tectimicrobiota</taxon>
    </lineage>
</organism>